<dbReference type="InterPro" id="IPR000847">
    <property type="entry name" value="LysR_HTH_N"/>
</dbReference>
<dbReference type="GO" id="GO:0005829">
    <property type="term" value="C:cytosol"/>
    <property type="evidence" value="ECO:0007669"/>
    <property type="project" value="TreeGrafter"/>
</dbReference>
<accession>A0A6N2ZJC4</accession>
<dbReference type="PRINTS" id="PR00039">
    <property type="entry name" value="HTHLYSR"/>
</dbReference>
<dbReference type="InterPro" id="IPR005119">
    <property type="entry name" value="LysR_subst-bd"/>
</dbReference>
<keyword evidence="4" id="KW-0804">Transcription</keyword>
<keyword evidence="3" id="KW-0238">DNA-binding</keyword>
<evidence type="ECO:0000256" key="2">
    <source>
        <dbReference type="ARBA" id="ARBA00023015"/>
    </source>
</evidence>
<dbReference type="EMBL" id="CACRUX010000015">
    <property type="protein sequence ID" value="VYT78743.1"/>
    <property type="molecule type" value="Genomic_DNA"/>
</dbReference>
<name>A0A6N2ZJC4_9FIRM</name>
<dbReference type="PANTHER" id="PTHR30419">
    <property type="entry name" value="HTH-TYPE TRANSCRIPTIONAL REGULATOR YBHD"/>
    <property type="match status" value="1"/>
</dbReference>
<evidence type="ECO:0000256" key="3">
    <source>
        <dbReference type="ARBA" id="ARBA00023125"/>
    </source>
</evidence>
<evidence type="ECO:0000313" key="6">
    <source>
        <dbReference type="EMBL" id="VYT78743.1"/>
    </source>
</evidence>
<dbReference type="InterPro" id="IPR036388">
    <property type="entry name" value="WH-like_DNA-bd_sf"/>
</dbReference>
<dbReference type="AlphaFoldDB" id="A0A6N2ZJC4"/>
<dbReference type="PANTHER" id="PTHR30419:SF30">
    <property type="entry name" value="LYSR FAMILY TRANSCRIPTIONAL REGULATOR"/>
    <property type="match status" value="1"/>
</dbReference>
<dbReference type="SUPFAM" id="SSF46785">
    <property type="entry name" value="Winged helix' DNA-binding domain"/>
    <property type="match status" value="1"/>
</dbReference>
<keyword evidence="2" id="KW-0805">Transcription regulation</keyword>
<dbReference type="Gene3D" id="1.10.10.10">
    <property type="entry name" value="Winged helix-like DNA-binding domain superfamily/Winged helix DNA-binding domain"/>
    <property type="match status" value="1"/>
</dbReference>
<protein>
    <submittedName>
        <fullName evidence="6">HTH-type transcriptional regulator CatM</fullName>
    </submittedName>
</protein>
<dbReference type="Pfam" id="PF03466">
    <property type="entry name" value="LysR_substrate"/>
    <property type="match status" value="1"/>
</dbReference>
<evidence type="ECO:0000256" key="1">
    <source>
        <dbReference type="ARBA" id="ARBA00009437"/>
    </source>
</evidence>
<comment type="similarity">
    <text evidence="1">Belongs to the LysR transcriptional regulatory family.</text>
</comment>
<dbReference type="InterPro" id="IPR036390">
    <property type="entry name" value="WH_DNA-bd_sf"/>
</dbReference>
<evidence type="ECO:0000256" key="4">
    <source>
        <dbReference type="ARBA" id="ARBA00023163"/>
    </source>
</evidence>
<gene>
    <name evidence="6" type="primary">catM_2</name>
    <name evidence="6" type="ORF">VRLFYP33_00533</name>
</gene>
<organism evidence="6">
    <name type="scientific">Veillonella ratti</name>
    <dbReference type="NCBI Taxonomy" id="103892"/>
    <lineage>
        <taxon>Bacteria</taxon>
        <taxon>Bacillati</taxon>
        <taxon>Bacillota</taxon>
        <taxon>Negativicutes</taxon>
        <taxon>Veillonellales</taxon>
        <taxon>Veillonellaceae</taxon>
        <taxon>Veillonella</taxon>
    </lineage>
</organism>
<dbReference type="SUPFAM" id="SSF53850">
    <property type="entry name" value="Periplasmic binding protein-like II"/>
    <property type="match status" value="1"/>
</dbReference>
<reference evidence="6" key="1">
    <citation type="submission" date="2019-11" db="EMBL/GenBank/DDBJ databases">
        <authorList>
            <person name="Feng L."/>
        </authorList>
    </citation>
    <scope>NUCLEOTIDE SEQUENCE</scope>
    <source>
        <strain evidence="6">VrattiLFYP33</strain>
    </source>
</reference>
<dbReference type="Pfam" id="PF00126">
    <property type="entry name" value="HTH_1"/>
    <property type="match status" value="1"/>
</dbReference>
<feature type="domain" description="HTH lysR-type" evidence="5">
    <location>
        <begin position="7"/>
        <end position="64"/>
    </location>
</feature>
<dbReference type="GO" id="GO:0003677">
    <property type="term" value="F:DNA binding"/>
    <property type="evidence" value="ECO:0007669"/>
    <property type="project" value="UniProtKB-KW"/>
</dbReference>
<evidence type="ECO:0000259" key="5">
    <source>
        <dbReference type="PROSITE" id="PS50931"/>
    </source>
</evidence>
<proteinExistence type="inferred from homology"/>
<dbReference type="InterPro" id="IPR050950">
    <property type="entry name" value="HTH-type_LysR_regulators"/>
</dbReference>
<dbReference type="RefSeq" id="WP_021841227.1">
    <property type="nucleotide sequence ID" value="NZ_CACRUX010000015.1"/>
</dbReference>
<dbReference type="Gene3D" id="3.40.190.290">
    <property type="match status" value="1"/>
</dbReference>
<sequence length="304" mass="35209">MDLLNTITLTQLNYFYTVVNSKSVHEAAKKLLITQPSLSVALKNLETELQLSLFDRSKRQLTLTETGKQFYMEVTALLNHTANLEDRIKLLQKGRQFIRLGVAPMMSPFIFPVIFNHFQKAYPHIEFEVYESGVLRLKQMLKEQKLDIAFLIENESDAQLLDFTTLLKTEYHLYVGPDDPLVKLAESRPNHLLTLNDYKNIPMIFYKETSYIQAIITKYFQLYNVNPRIRLRTNQIHTIKQLVGSSAAAAFMTDKVVTPKDNLVRLLTDITFPITIVLATNKQTVRTPAMQEFIQFFENNKELI</sequence>
<dbReference type="PROSITE" id="PS50931">
    <property type="entry name" value="HTH_LYSR"/>
    <property type="match status" value="1"/>
</dbReference>
<dbReference type="GO" id="GO:0003700">
    <property type="term" value="F:DNA-binding transcription factor activity"/>
    <property type="evidence" value="ECO:0007669"/>
    <property type="project" value="InterPro"/>
</dbReference>
<dbReference type="FunFam" id="1.10.10.10:FF:000001">
    <property type="entry name" value="LysR family transcriptional regulator"/>
    <property type="match status" value="1"/>
</dbReference>
<dbReference type="CDD" id="cd05466">
    <property type="entry name" value="PBP2_LTTR_substrate"/>
    <property type="match status" value="1"/>
</dbReference>